<dbReference type="CDD" id="cd01097">
    <property type="entry name" value="Tetrahydromethanopterin_reductase"/>
    <property type="match status" value="1"/>
</dbReference>
<dbReference type="InterPro" id="IPR019945">
    <property type="entry name" value="F420_G6P_DH-rel"/>
</dbReference>
<dbReference type="SUPFAM" id="SSF51679">
    <property type="entry name" value="Bacterial luciferase-like"/>
    <property type="match status" value="1"/>
</dbReference>
<evidence type="ECO:0000256" key="2">
    <source>
        <dbReference type="ARBA" id="ARBA00023277"/>
    </source>
</evidence>
<sequence length="349" mass="38645">MMGARAAHVGSGRRESYVLKFGYKASAEQFGPRELLDYGVLAEQVGFDSVWVSDHLQPWRHDGGHAPNALAWLGALGASTERVTMGTSVLTPTFRYHPGLVAQVFATLGLLYPGRVILGVGSGESMNEVPLGVEWPDNKERFARLKEAIEIIKLLWSEDRVDHQGRFWNLEKATIYDKPEQPVPLYVAGSGPAATRMAGRIGDGYITTSGKAPELYTDKLLPALHEGAEKAGRSVQDLDLMIEVKVSFDPDKAKALEDTRYWGALALKPEEKSDVEDPIEMQRLADALPTERTASRFIVSDEPEEHVAAIKRYLDLGFTHLVFHAPGPDQARFLNLYGEQILPRLRKLG</sequence>
<dbReference type="GO" id="GO:0016705">
    <property type="term" value="F:oxidoreductase activity, acting on paired donors, with incorporation or reduction of molecular oxygen"/>
    <property type="evidence" value="ECO:0007669"/>
    <property type="project" value="InterPro"/>
</dbReference>
<keyword evidence="5" id="KW-1185">Reference proteome</keyword>
<dbReference type="NCBIfam" id="TIGR03554">
    <property type="entry name" value="F420_G6P_DH"/>
    <property type="match status" value="1"/>
</dbReference>
<dbReference type="Pfam" id="PF00296">
    <property type="entry name" value="Bac_luciferase"/>
    <property type="match status" value="1"/>
</dbReference>
<dbReference type="InterPro" id="IPR019944">
    <property type="entry name" value="F420-dep_G6P_DH"/>
</dbReference>
<gene>
    <name evidence="4" type="ORF">SAMN05443668_104586</name>
</gene>
<evidence type="ECO:0000313" key="5">
    <source>
        <dbReference type="Proteomes" id="UP000184440"/>
    </source>
</evidence>
<dbReference type="STRING" id="134849.SAMN05443668_104586"/>
<reference evidence="4 5" key="1">
    <citation type="submission" date="2016-11" db="EMBL/GenBank/DDBJ databases">
        <authorList>
            <person name="Jaros S."/>
            <person name="Januszkiewicz K."/>
            <person name="Wedrychowicz H."/>
        </authorList>
    </citation>
    <scope>NUCLEOTIDE SEQUENCE [LARGE SCALE GENOMIC DNA]</scope>
    <source>
        <strain evidence="4 5">DSM 46144</strain>
    </source>
</reference>
<dbReference type="Gene3D" id="3.20.20.30">
    <property type="entry name" value="Luciferase-like domain"/>
    <property type="match status" value="1"/>
</dbReference>
<dbReference type="InterPro" id="IPR011251">
    <property type="entry name" value="Luciferase-like_dom"/>
</dbReference>
<organism evidence="4 5">
    <name type="scientific">Cryptosporangium aurantiacum</name>
    <dbReference type="NCBI Taxonomy" id="134849"/>
    <lineage>
        <taxon>Bacteria</taxon>
        <taxon>Bacillati</taxon>
        <taxon>Actinomycetota</taxon>
        <taxon>Actinomycetes</taxon>
        <taxon>Cryptosporangiales</taxon>
        <taxon>Cryptosporangiaceae</taxon>
        <taxon>Cryptosporangium</taxon>
    </lineage>
</organism>
<dbReference type="InterPro" id="IPR036661">
    <property type="entry name" value="Luciferase-like_sf"/>
</dbReference>
<name>A0A1M7QFA2_9ACTN</name>
<keyword evidence="2" id="KW-0119">Carbohydrate metabolism</keyword>
<dbReference type="PANTHER" id="PTHR43244:SF1">
    <property type="entry name" value="5,10-METHYLENETETRAHYDROMETHANOPTERIN REDUCTASE"/>
    <property type="match status" value="1"/>
</dbReference>
<dbReference type="EMBL" id="FRCS01000004">
    <property type="protein sequence ID" value="SHN29573.1"/>
    <property type="molecule type" value="Genomic_DNA"/>
</dbReference>
<dbReference type="AlphaFoldDB" id="A0A1M7QFA2"/>
<feature type="domain" description="Luciferase-like" evidence="3">
    <location>
        <begin position="26"/>
        <end position="320"/>
    </location>
</feature>
<evidence type="ECO:0000313" key="4">
    <source>
        <dbReference type="EMBL" id="SHN29573.1"/>
    </source>
</evidence>
<protein>
    <submittedName>
        <fullName evidence="4">Coenzyme F420-dependent glucose-6-phosphate dehydrogenase</fullName>
    </submittedName>
</protein>
<evidence type="ECO:0000256" key="1">
    <source>
        <dbReference type="ARBA" id="ARBA00023002"/>
    </source>
</evidence>
<dbReference type="PANTHER" id="PTHR43244">
    <property type="match status" value="1"/>
</dbReference>
<keyword evidence="1" id="KW-0560">Oxidoreductase</keyword>
<proteinExistence type="predicted"/>
<dbReference type="InterPro" id="IPR050564">
    <property type="entry name" value="F420-G6PD/mer"/>
</dbReference>
<dbReference type="NCBIfam" id="TIGR03557">
    <property type="entry name" value="F420_G6P_family"/>
    <property type="match status" value="1"/>
</dbReference>
<dbReference type="Proteomes" id="UP000184440">
    <property type="component" value="Unassembled WGS sequence"/>
</dbReference>
<evidence type="ECO:0000259" key="3">
    <source>
        <dbReference type="Pfam" id="PF00296"/>
    </source>
</evidence>
<accession>A0A1M7QFA2</accession>